<reference evidence="5 6" key="1">
    <citation type="submission" date="2023-04" db="EMBL/GenBank/DDBJ databases">
        <title>Complete genome sequence of Alisedimentitalea scapharcae.</title>
        <authorList>
            <person name="Rong J.-C."/>
            <person name="Yi M.-L."/>
            <person name="Zhao Q."/>
        </authorList>
    </citation>
    <scope>NUCLEOTIDE SEQUENCE [LARGE SCALE GENOMIC DNA]</scope>
    <source>
        <strain evidence="5 6">KCTC 42119</strain>
    </source>
</reference>
<dbReference type="InterPro" id="IPR008567">
    <property type="entry name" value="BKACE"/>
</dbReference>
<protein>
    <submittedName>
        <fullName evidence="5">3-keto-5-aminohexanoate cleavage protein</fullName>
    </submittedName>
</protein>
<evidence type="ECO:0000313" key="5">
    <source>
        <dbReference type="EMBL" id="WZK90743.1"/>
    </source>
</evidence>
<keyword evidence="2" id="KW-0808">Transferase</keyword>
<dbReference type="Gene3D" id="3.20.20.70">
    <property type="entry name" value="Aldolase class I"/>
    <property type="match status" value="1"/>
</dbReference>
<evidence type="ECO:0000256" key="4">
    <source>
        <dbReference type="ARBA" id="ARBA00022833"/>
    </source>
</evidence>
<accession>A0ABZ2XXB3</accession>
<evidence type="ECO:0000256" key="1">
    <source>
        <dbReference type="ARBA" id="ARBA00001947"/>
    </source>
</evidence>
<keyword evidence="3" id="KW-0479">Metal-binding</keyword>
<gene>
    <name evidence="5" type="ORF">QEZ52_09400</name>
</gene>
<dbReference type="PANTHER" id="PTHR37418">
    <property type="entry name" value="3-KETO-5-AMINOHEXANOATE CLEAVAGE ENZYME-RELATED"/>
    <property type="match status" value="1"/>
</dbReference>
<organism evidence="5 6">
    <name type="scientific">Aliisedimentitalea scapharcae</name>
    <dbReference type="NCBI Taxonomy" id="1524259"/>
    <lineage>
        <taxon>Bacteria</taxon>
        <taxon>Pseudomonadati</taxon>
        <taxon>Pseudomonadota</taxon>
        <taxon>Alphaproteobacteria</taxon>
        <taxon>Rhodobacterales</taxon>
        <taxon>Roseobacteraceae</taxon>
        <taxon>Aliisedimentitalea</taxon>
    </lineage>
</organism>
<evidence type="ECO:0000313" key="6">
    <source>
        <dbReference type="Proteomes" id="UP001623232"/>
    </source>
</evidence>
<dbReference type="RefSeq" id="WP_406649786.1">
    <property type="nucleotide sequence ID" value="NZ_CP123584.1"/>
</dbReference>
<keyword evidence="4" id="KW-0862">Zinc</keyword>
<name>A0ABZ2XXB3_9RHOB</name>
<sequence>MTRPLIMVAPNGARRTHADHPALPVTLSETIATARSCHRAGADALHLHVRDDAGAHSLDPGRYREALDELANAVPDMAVQITTESAGIFDVPAQLNTLNRVAPKWASISIREIARAPALADPVYGTCADNGTRVQHILYDTADAALLQAWTARGIVRPSQSDVILVLGRYVAGQTSNPQEIAPLLDTLHPGTNWMLCAFGANEHNCLIQAARLGGDIRVGFENSLCAADGTLYPDNAASVADLTAQLSHLAA</sequence>
<dbReference type="InterPro" id="IPR013785">
    <property type="entry name" value="Aldolase_TIM"/>
</dbReference>
<evidence type="ECO:0000256" key="3">
    <source>
        <dbReference type="ARBA" id="ARBA00022723"/>
    </source>
</evidence>
<evidence type="ECO:0000256" key="2">
    <source>
        <dbReference type="ARBA" id="ARBA00022679"/>
    </source>
</evidence>
<comment type="cofactor">
    <cofactor evidence="1">
        <name>Zn(2+)</name>
        <dbReference type="ChEBI" id="CHEBI:29105"/>
    </cofactor>
</comment>
<dbReference type="EMBL" id="CP123584">
    <property type="protein sequence ID" value="WZK90743.1"/>
    <property type="molecule type" value="Genomic_DNA"/>
</dbReference>
<proteinExistence type="predicted"/>
<keyword evidence="6" id="KW-1185">Reference proteome</keyword>
<dbReference type="PANTHER" id="PTHR37418:SF2">
    <property type="entry name" value="3-KETO-5-AMINOHEXANOATE CLEAVAGE ENZYME"/>
    <property type="match status" value="1"/>
</dbReference>
<dbReference type="Proteomes" id="UP001623232">
    <property type="component" value="Chromosome"/>
</dbReference>
<dbReference type="Pfam" id="PF05853">
    <property type="entry name" value="BKACE"/>
    <property type="match status" value="1"/>
</dbReference>